<dbReference type="InterPro" id="IPR041581">
    <property type="entry name" value="Glyoxalase_6"/>
</dbReference>
<organism evidence="2 3">
    <name type="scientific">Arthrobacter flavus</name>
    <dbReference type="NCBI Taxonomy" id="95172"/>
    <lineage>
        <taxon>Bacteria</taxon>
        <taxon>Bacillati</taxon>
        <taxon>Actinomycetota</taxon>
        <taxon>Actinomycetes</taxon>
        <taxon>Micrococcales</taxon>
        <taxon>Micrococcaceae</taxon>
        <taxon>Arthrobacter</taxon>
    </lineage>
</organism>
<reference evidence="3" key="1">
    <citation type="journal article" date="2019" name="Int. J. Syst. Evol. Microbiol.">
        <title>The Global Catalogue of Microorganisms (GCM) 10K type strain sequencing project: providing services to taxonomists for standard genome sequencing and annotation.</title>
        <authorList>
            <consortium name="The Broad Institute Genomics Platform"/>
            <consortium name="The Broad Institute Genome Sequencing Center for Infectious Disease"/>
            <person name="Wu L."/>
            <person name="Ma J."/>
        </authorList>
    </citation>
    <scope>NUCLEOTIDE SEQUENCE [LARGE SCALE GENOMIC DNA]</scope>
    <source>
        <strain evidence="3">JCM 11496</strain>
    </source>
</reference>
<proteinExistence type="predicted"/>
<dbReference type="PANTHER" id="PTHR35908">
    <property type="entry name" value="HYPOTHETICAL FUSION PROTEIN"/>
    <property type="match status" value="1"/>
</dbReference>
<accession>A0ABW4Q975</accession>
<name>A0ABW4Q975_9MICC</name>
<dbReference type="SUPFAM" id="SSF54593">
    <property type="entry name" value="Glyoxalase/Bleomycin resistance protein/Dihydroxybiphenyl dioxygenase"/>
    <property type="match status" value="1"/>
</dbReference>
<feature type="domain" description="Glyoxalase-like" evidence="1">
    <location>
        <begin position="8"/>
        <end position="117"/>
    </location>
</feature>
<dbReference type="PANTHER" id="PTHR35908:SF1">
    <property type="entry name" value="CONSERVED PROTEIN"/>
    <property type="match status" value="1"/>
</dbReference>
<dbReference type="EMBL" id="JBHUGA010000040">
    <property type="protein sequence ID" value="MFD1847237.1"/>
    <property type="molecule type" value="Genomic_DNA"/>
</dbReference>
<evidence type="ECO:0000259" key="1">
    <source>
        <dbReference type="Pfam" id="PF18029"/>
    </source>
</evidence>
<evidence type="ECO:0000313" key="2">
    <source>
        <dbReference type="EMBL" id="MFD1847237.1"/>
    </source>
</evidence>
<dbReference type="Proteomes" id="UP001597307">
    <property type="component" value="Unassembled WGS sequence"/>
</dbReference>
<protein>
    <submittedName>
        <fullName evidence="2">VOC family protein</fullName>
    </submittedName>
</protein>
<dbReference type="CDD" id="cd06587">
    <property type="entry name" value="VOC"/>
    <property type="match status" value="1"/>
</dbReference>
<evidence type="ECO:0000313" key="3">
    <source>
        <dbReference type="Proteomes" id="UP001597307"/>
    </source>
</evidence>
<dbReference type="RefSeq" id="WP_343878825.1">
    <property type="nucleotide sequence ID" value="NZ_BAAAIJ010000032.1"/>
</dbReference>
<keyword evidence="3" id="KW-1185">Reference proteome</keyword>
<dbReference type="Pfam" id="PF18029">
    <property type="entry name" value="Glyoxalase_6"/>
    <property type="match status" value="1"/>
</dbReference>
<dbReference type="Gene3D" id="3.10.180.10">
    <property type="entry name" value="2,3-Dihydroxybiphenyl 1,2-Dioxygenase, domain 1"/>
    <property type="match status" value="1"/>
</dbReference>
<dbReference type="InterPro" id="IPR029068">
    <property type="entry name" value="Glyas_Bleomycin-R_OHBP_Dase"/>
</dbReference>
<sequence>MIGKWQATVFDCPDTDRLASFYEDLLGMIRVQHDDDGWISIGDAPDRPALGFQRVADYTPPRWPSQDLPQQLHLDVRVDDLDIAEAKVLALGAVSMNSGSKAHRVFLDPAGHPFCLVSW</sequence>
<comment type="caution">
    <text evidence="2">The sequence shown here is derived from an EMBL/GenBank/DDBJ whole genome shotgun (WGS) entry which is preliminary data.</text>
</comment>
<gene>
    <name evidence="2" type="ORF">ACFSFX_11585</name>
</gene>